<feature type="coiled-coil region" evidence="1">
    <location>
        <begin position="367"/>
        <end position="401"/>
    </location>
</feature>
<accession>A0A382LDZ0</accession>
<feature type="coiled-coil region" evidence="1">
    <location>
        <begin position="202"/>
        <end position="271"/>
    </location>
</feature>
<reference evidence="2" key="1">
    <citation type="submission" date="2018-05" db="EMBL/GenBank/DDBJ databases">
        <authorList>
            <person name="Lanie J.A."/>
            <person name="Ng W.-L."/>
            <person name="Kazmierczak K.M."/>
            <person name="Andrzejewski T.M."/>
            <person name="Davidsen T.M."/>
            <person name="Wayne K.J."/>
            <person name="Tettelin H."/>
            <person name="Glass J.I."/>
            <person name="Rusch D."/>
            <person name="Podicherti R."/>
            <person name="Tsui H.-C.T."/>
            <person name="Winkler M.E."/>
        </authorList>
    </citation>
    <scope>NUCLEOTIDE SEQUENCE</scope>
</reference>
<evidence type="ECO:0008006" key="3">
    <source>
        <dbReference type="Google" id="ProtNLM"/>
    </source>
</evidence>
<feature type="coiled-coil region" evidence="1">
    <location>
        <begin position="51"/>
        <end position="99"/>
    </location>
</feature>
<feature type="non-terminal residue" evidence="2">
    <location>
        <position position="1"/>
    </location>
</feature>
<dbReference type="Gene3D" id="6.10.140.1720">
    <property type="match status" value="1"/>
</dbReference>
<evidence type="ECO:0000256" key="1">
    <source>
        <dbReference type="SAM" id="Coils"/>
    </source>
</evidence>
<feature type="non-terminal residue" evidence="2">
    <location>
        <position position="403"/>
    </location>
</feature>
<organism evidence="2">
    <name type="scientific">marine metagenome</name>
    <dbReference type="NCBI Taxonomy" id="408172"/>
    <lineage>
        <taxon>unclassified sequences</taxon>
        <taxon>metagenomes</taxon>
        <taxon>ecological metagenomes</taxon>
    </lineage>
</organism>
<dbReference type="PANTHER" id="PTHR43977">
    <property type="entry name" value="STRUCTURAL MAINTENANCE OF CHROMOSOMES PROTEIN 3"/>
    <property type="match status" value="1"/>
</dbReference>
<gene>
    <name evidence="2" type="ORF">METZ01_LOCUS286959</name>
</gene>
<protein>
    <recommendedName>
        <fullName evidence="3">Chromosome segregation protein SMC</fullName>
    </recommendedName>
</protein>
<dbReference type="AlphaFoldDB" id="A0A382LDZ0"/>
<evidence type="ECO:0000313" key="2">
    <source>
        <dbReference type="EMBL" id="SVC34105.1"/>
    </source>
</evidence>
<dbReference type="EMBL" id="UINC01086028">
    <property type="protein sequence ID" value="SVC34105.1"/>
    <property type="molecule type" value="Genomic_DNA"/>
</dbReference>
<name>A0A382LDZ0_9ZZZZ</name>
<sequence>TKCRRKDITSLFLGTGLGPRSYAIVQQDTISKLIEAKPDDMRIFIEEASGVSKYKQKRKETESRIKNTKENLNRLSDLREEIEKQLRRLKTQSSAAKRYKKHKTREKEIHAEILFTKISSLLSKLNNRQTEVKQYQNIYDQNLTELRKIEADIEEQRVIDAEATQNFNNSQKDHFELQSKIARLEQSIEYEKELESQKSINFQEIQKELQRINKEYKEDSVQISQISSSLTKLEQTILTRSSVVQGLEENLSALESNLNTVIEKNESIAKKINELNTTVETESVKINVLSKQLTQIDDQKRTIKNLHEAESIFRQLEKEIETSKVYFEAENFKSILNRLNTLGEKLVTLIRKFQTIEKEIVENESQILLSQQNLNSAKEQLDQLIIEKEKLDQQKIDLSNEIN</sequence>
<keyword evidence="1" id="KW-0175">Coiled coil</keyword>
<proteinExistence type="predicted"/>